<evidence type="ECO:0000313" key="9">
    <source>
        <dbReference type="Proteomes" id="UP000732399"/>
    </source>
</evidence>
<dbReference type="RefSeq" id="WP_168133648.1">
    <property type="nucleotide sequence ID" value="NZ_JAAVJH010000003.1"/>
</dbReference>
<evidence type="ECO:0000256" key="4">
    <source>
        <dbReference type="ARBA" id="ARBA00022982"/>
    </source>
</evidence>
<dbReference type="PANTHER" id="PTHR33751">
    <property type="entry name" value="CBB3-TYPE CYTOCHROME C OXIDASE SUBUNIT FIXP"/>
    <property type="match status" value="1"/>
</dbReference>
<dbReference type="Pfam" id="PF13442">
    <property type="entry name" value="Cytochrome_CBB3"/>
    <property type="match status" value="1"/>
</dbReference>
<keyword evidence="2 6" id="KW-0349">Heme</keyword>
<protein>
    <submittedName>
        <fullName evidence="8">Cytochrome C</fullName>
    </submittedName>
</protein>
<keyword evidence="9" id="KW-1185">Reference proteome</keyword>
<evidence type="ECO:0000256" key="6">
    <source>
        <dbReference type="PROSITE-ProRule" id="PRU00433"/>
    </source>
</evidence>
<proteinExistence type="predicted"/>
<reference evidence="8 9" key="1">
    <citation type="submission" date="2020-03" db="EMBL/GenBank/DDBJ databases">
        <authorList>
            <person name="Wang L."/>
            <person name="He N."/>
            <person name="Li Y."/>
            <person name="Fang Y."/>
            <person name="Zhang F."/>
        </authorList>
    </citation>
    <scope>NUCLEOTIDE SEQUENCE [LARGE SCALE GENOMIC DNA]</scope>
    <source>
        <strain evidence="8 9">36D10-4-7</strain>
    </source>
</reference>
<feature type="domain" description="Cytochrome c" evidence="7">
    <location>
        <begin position="175"/>
        <end position="259"/>
    </location>
</feature>
<gene>
    <name evidence="8" type="ORF">HBH26_05700</name>
</gene>
<feature type="domain" description="Cytochrome c" evidence="7">
    <location>
        <begin position="71"/>
        <end position="159"/>
    </location>
</feature>
<sequence>MTIRITWMRIVLALVGAVAAALLVSFSGVITVAASSGHWAVTDWFLHWTMRNSVRTHAFLEGETSPVARDGDLVSAAGHFAAACSSCHGAPGVRPSPVMQKAMPPAPDLTRLDPGKYSDRELHYILTHGVKMTGMPAWGSAHPRGDEVRRMVAFVRLLPRLDAAGYRALSGMATGAGTVGAKGIAGGTMEGCVACHGNDGRGRGQRDIPVLGGQDPAYLARALADYAAGRRSSAVMQNAAARLTAAEREALARHFAAMPGLAPGLGAAPAGGPRAAALVTRGDAAIQLPACTSCHAPGKRAPVLAGQRPAYLAQRLRDWRGEKEVVDARKPQEVMPVIARRIPEEMIDPIARYLAGTGARP</sequence>
<organism evidence="8 9">
    <name type="scientific">Sphingomonas corticis</name>
    <dbReference type="NCBI Taxonomy" id="2722791"/>
    <lineage>
        <taxon>Bacteria</taxon>
        <taxon>Pseudomonadati</taxon>
        <taxon>Pseudomonadota</taxon>
        <taxon>Alphaproteobacteria</taxon>
        <taxon>Sphingomonadales</taxon>
        <taxon>Sphingomonadaceae</taxon>
        <taxon>Sphingomonas</taxon>
    </lineage>
</organism>
<dbReference type="PROSITE" id="PS51007">
    <property type="entry name" value="CYTC"/>
    <property type="match status" value="3"/>
</dbReference>
<evidence type="ECO:0000259" key="7">
    <source>
        <dbReference type="PROSITE" id="PS51007"/>
    </source>
</evidence>
<keyword evidence="4" id="KW-0249">Electron transport</keyword>
<comment type="caution">
    <text evidence="8">The sequence shown here is derived from an EMBL/GenBank/DDBJ whole genome shotgun (WGS) entry which is preliminary data.</text>
</comment>
<name>A0ABX1CQ06_9SPHN</name>
<dbReference type="Proteomes" id="UP000732399">
    <property type="component" value="Unassembled WGS sequence"/>
</dbReference>
<feature type="domain" description="Cytochrome c" evidence="7">
    <location>
        <begin position="277"/>
        <end position="358"/>
    </location>
</feature>
<dbReference type="InterPro" id="IPR036909">
    <property type="entry name" value="Cyt_c-like_dom_sf"/>
</dbReference>
<keyword evidence="1" id="KW-0813">Transport</keyword>
<dbReference type="InterPro" id="IPR009056">
    <property type="entry name" value="Cyt_c-like_dom"/>
</dbReference>
<evidence type="ECO:0000256" key="3">
    <source>
        <dbReference type="ARBA" id="ARBA00022723"/>
    </source>
</evidence>
<dbReference type="InterPro" id="IPR050597">
    <property type="entry name" value="Cytochrome_c_Oxidase_Subunit"/>
</dbReference>
<evidence type="ECO:0000256" key="2">
    <source>
        <dbReference type="ARBA" id="ARBA00022617"/>
    </source>
</evidence>
<dbReference type="Gene3D" id="1.10.760.10">
    <property type="entry name" value="Cytochrome c-like domain"/>
    <property type="match status" value="3"/>
</dbReference>
<keyword evidence="5 6" id="KW-0408">Iron</keyword>
<dbReference type="PANTHER" id="PTHR33751:SF9">
    <property type="entry name" value="CYTOCHROME C4"/>
    <property type="match status" value="1"/>
</dbReference>
<accession>A0ABX1CQ06</accession>
<dbReference type="SUPFAM" id="SSF46626">
    <property type="entry name" value="Cytochrome c"/>
    <property type="match status" value="3"/>
</dbReference>
<dbReference type="EMBL" id="JAAVJH010000003">
    <property type="protein sequence ID" value="NJR78110.1"/>
    <property type="molecule type" value="Genomic_DNA"/>
</dbReference>
<evidence type="ECO:0000313" key="8">
    <source>
        <dbReference type="EMBL" id="NJR78110.1"/>
    </source>
</evidence>
<evidence type="ECO:0000256" key="5">
    <source>
        <dbReference type="ARBA" id="ARBA00023004"/>
    </source>
</evidence>
<keyword evidence="3 6" id="KW-0479">Metal-binding</keyword>
<evidence type="ECO:0000256" key="1">
    <source>
        <dbReference type="ARBA" id="ARBA00022448"/>
    </source>
</evidence>